<evidence type="ECO:0000313" key="1">
    <source>
        <dbReference type="Proteomes" id="UP000790787"/>
    </source>
</evidence>
<gene>
    <name evidence="2" type="primary">LOC142177334</name>
</gene>
<dbReference type="RefSeq" id="XP_075101910.1">
    <property type="nucleotide sequence ID" value="XM_075245809.1"/>
</dbReference>
<evidence type="ECO:0000313" key="2">
    <source>
        <dbReference type="RefSeq" id="XP_075101910.1"/>
    </source>
</evidence>
<dbReference type="Proteomes" id="UP000790787">
    <property type="component" value="Chromosome 23"/>
</dbReference>
<reference evidence="1" key="1">
    <citation type="journal article" date="2014" name="Nat. Commun.">
        <title>The tobacco genome sequence and its comparison with those of tomato and potato.</title>
        <authorList>
            <person name="Sierro N."/>
            <person name="Battey J.N."/>
            <person name="Ouadi S."/>
            <person name="Bakaher N."/>
            <person name="Bovet L."/>
            <person name="Willig A."/>
            <person name="Goepfert S."/>
            <person name="Peitsch M.C."/>
            <person name="Ivanov N.V."/>
        </authorList>
    </citation>
    <scope>NUCLEOTIDE SEQUENCE [LARGE SCALE GENOMIC DNA]</scope>
</reference>
<organism evidence="1 2">
    <name type="scientific">Nicotiana tabacum</name>
    <name type="common">Common tobacco</name>
    <dbReference type="NCBI Taxonomy" id="4097"/>
    <lineage>
        <taxon>Eukaryota</taxon>
        <taxon>Viridiplantae</taxon>
        <taxon>Streptophyta</taxon>
        <taxon>Embryophyta</taxon>
        <taxon>Tracheophyta</taxon>
        <taxon>Spermatophyta</taxon>
        <taxon>Magnoliopsida</taxon>
        <taxon>eudicotyledons</taxon>
        <taxon>Gunneridae</taxon>
        <taxon>Pentapetalae</taxon>
        <taxon>asterids</taxon>
        <taxon>lamiids</taxon>
        <taxon>Solanales</taxon>
        <taxon>Solanaceae</taxon>
        <taxon>Nicotianoideae</taxon>
        <taxon>Nicotianeae</taxon>
        <taxon>Nicotiana</taxon>
    </lineage>
</organism>
<accession>A0AC58TXE4</accession>
<protein>
    <submittedName>
        <fullName evidence="2">Uncharacterized protein LOC142177334</fullName>
    </submittedName>
</protein>
<proteinExistence type="predicted"/>
<sequence length="483" mass="54169">MGLNETYAQSRSQILMTVPSPSLNKAYNMLMQDESQRMKSNMITPCAQPLPNLDLNDPTALAAMQNNMFKKPNGLYCDYCNMKGHKRENCYKLVGANYLGHSDTSCSNSPAHPSTHYMPMPTFTPEQHQQILQLINKTVPSQEEVANMADISNCSNVSLSEGTEFIPWVVDTGATNHMVSSLNILLNLELITPNANKIHLPNGHVTSVTHVGSVSLFNDELTNVLYVPLFKYNLLSISKLTKQLQCCVGFYPDFCIFQDLCTSKVKGIGKEKDGLYLLQPTKKLSPVKAHVPCTSVFPFSASIKTIRSDNRLELCNSQCNTLFTSLGVVHQSSYVHTPQQNGVAERKYRHLLEMAMALRFQANAPLKFWIQAMKLEIEALTDNHTWYKARLVAKDLTQHEGLDYHSTFSPVVKIVTVRCVVSLAAQHNWPLYQMDVYNAFLQGYLFEEVYMSLPQGFGSQGRIRFASSSNHYMASNKQVGNGI</sequence>
<name>A0AC58TXE4_TOBAC</name>
<keyword evidence="1" id="KW-1185">Reference proteome</keyword>
<reference evidence="2" key="2">
    <citation type="submission" date="2025-08" db="UniProtKB">
        <authorList>
            <consortium name="RefSeq"/>
        </authorList>
    </citation>
    <scope>IDENTIFICATION</scope>
    <source>
        <tissue evidence="2">Leaf</tissue>
    </source>
</reference>